<keyword evidence="1" id="KW-1133">Transmembrane helix</keyword>
<organism evidence="2 3">
    <name type="scientific">Parapedobacter luteus</name>
    <dbReference type="NCBI Taxonomy" id="623280"/>
    <lineage>
        <taxon>Bacteria</taxon>
        <taxon>Pseudomonadati</taxon>
        <taxon>Bacteroidota</taxon>
        <taxon>Sphingobacteriia</taxon>
        <taxon>Sphingobacteriales</taxon>
        <taxon>Sphingobacteriaceae</taxon>
        <taxon>Parapedobacter</taxon>
    </lineage>
</organism>
<name>A0A1T5EUR6_9SPHI</name>
<dbReference type="Proteomes" id="UP000190541">
    <property type="component" value="Unassembled WGS sequence"/>
</dbReference>
<keyword evidence="3" id="KW-1185">Reference proteome</keyword>
<gene>
    <name evidence="2" type="ORF">SAMN05660226_03566</name>
</gene>
<reference evidence="2 3" key="1">
    <citation type="submission" date="2017-02" db="EMBL/GenBank/DDBJ databases">
        <authorList>
            <person name="Peterson S.W."/>
        </authorList>
    </citation>
    <scope>NUCLEOTIDE SEQUENCE [LARGE SCALE GENOMIC DNA]</scope>
    <source>
        <strain evidence="2 3">DSM 22899</strain>
    </source>
</reference>
<evidence type="ECO:0000313" key="2">
    <source>
        <dbReference type="EMBL" id="SKB87588.1"/>
    </source>
</evidence>
<keyword evidence="1" id="KW-0472">Membrane</keyword>
<keyword evidence="1" id="KW-0812">Transmembrane</keyword>
<evidence type="ECO:0000313" key="3">
    <source>
        <dbReference type="Proteomes" id="UP000190541"/>
    </source>
</evidence>
<proteinExistence type="predicted"/>
<evidence type="ECO:0000256" key="1">
    <source>
        <dbReference type="SAM" id="Phobius"/>
    </source>
</evidence>
<sequence length="80" mass="8981">MGVLLVFAYFAQQTGWPTVGTIMKNRKKLWIAFAFIILAGMLGRFAWIYVHETAGVVLIILSTACLAVALTVFARYFSEY</sequence>
<dbReference type="EMBL" id="FUYS01000011">
    <property type="protein sequence ID" value="SKB87588.1"/>
    <property type="molecule type" value="Genomic_DNA"/>
</dbReference>
<dbReference type="AlphaFoldDB" id="A0A1T5EUR6"/>
<dbReference type="STRING" id="623280.SAMN05660226_03566"/>
<feature type="transmembrane region" description="Helical" evidence="1">
    <location>
        <begin position="56"/>
        <end position="77"/>
    </location>
</feature>
<feature type="transmembrane region" description="Helical" evidence="1">
    <location>
        <begin position="29"/>
        <end position="50"/>
    </location>
</feature>
<accession>A0A1T5EUR6</accession>
<protein>
    <submittedName>
        <fullName evidence="2">Uncharacterized protein</fullName>
    </submittedName>
</protein>